<gene>
    <name evidence="1" type="ORF">BTUL_0013g00930</name>
</gene>
<evidence type="ECO:0000313" key="1">
    <source>
        <dbReference type="EMBL" id="TGO18016.1"/>
    </source>
</evidence>
<dbReference type="EMBL" id="PQXH01000013">
    <property type="protein sequence ID" value="TGO18016.1"/>
    <property type="molecule type" value="Genomic_DNA"/>
</dbReference>
<dbReference type="Proteomes" id="UP000297777">
    <property type="component" value="Unassembled WGS sequence"/>
</dbReference>
<protein>
    <submittedName>
        <fullName evidence="1">Uncharacterized protein</fullName>
    </submittedName>
</protein>
<accession>A0A4Z1F111</accession>
<sequence length="64" mass="7246">MTISNSEPTLSAVTDKTFRQRTGADMVDLYVGEEKQRFGVNKATLCNIITYFEKMLSSGDFIEF</sequence>
<name>A0A4Z1F111_9HELO</name>
<proteinExistence type="predicted"/>
<reference evidence="1 2" key="1">
    <citation type="submission" date="2017-12" db="EMBL/GenBank/DDBJ databases">
        <title>Comparative genomics of Botrytis spp.</title>
        <authorList>
            <person name="Valero-Jimenez C.A."/>
            <person name="Tapia P."/>
            <person name="Veloso J."/>
            <person name="Silva-Moreno E."/>
            <person name="Staats M."/>
            <person name="Valdes J.H."/>
            <person name="Van Kan J.A.L."/>
        </authorList>
    </citation>
    <scope>NUCLEOTIDE SEQUENCE [LARGE SCALE GENOMIC DNA]</scope>
    <source>
        <strain evidence="1 2">Bt9001</strain>
    </source>
</reference>
<dbReference type="AlphaFoldDB" id="A0A4Z1F111"/>
<comment type="caution">
    <text evidence="1">The sequence shown here is derived from an EMBL/GenBank/DDBJ whole genome shotgun (WGS) entry which is preliminary data.</text>
</comment>
<evidence type="ECO:0000313" key="2">
    <source>
        <dbReference type="Proteomes" id="UP000297777"/>
    </source>
</evidence>
<organism evidence="1 2">
    <name type="scientific">Botrytis tulipae</name>
    <dbReference type="NCBI Taxonomy" id="87230"/>
    <lineage>
        <taxon>Eukaryota</taxon>
        <taxon>Fungi</taxon>
        <taxon>Dikarya</taxon>
        <taxon>Ascomycota</taxon>
        <taxon>Pezizomycotina</taxon>
        <taxon>Leotiomycetes</taxon>
        <taxon>Helotiales</taxon>
        <taxon>Sclerotiniaceae</taxon>
        <taxon>Botrytis</taxon>
    </lineage>
</organism>
<keyword evidence="2" id="KW-1185">Reference proteome</keyword>